<evidence type="ECO:0008006" key="4">
    <source>
        <dbReference type="Google" id="ProtNLM"/>
    </source>
</evidence>
<proteinExistence type="predicted"/>
<dbReference type="PANTHER" id="PTHR38166">
    <property type="entry name" value="C2H2-TYPE DOMAIN-CONTAINING PROTEIN-RELATED"/>
    <property type="match status" value="1"/>
</dbReference>
<evidence type="ECO:0000256" key="1">
    <source>
        <dbReference type="SAM" id="MobiDB-lite"/>
    </source>
</evidence>
<evidence type="ECO:0000313" key="2">
    <source>
        <dbReference type="EMBL" id="KAK3905979.1"/>
    </source>
</evidence>
<feature type="compositionally biased region" description="Low complexity" evidence="1">
    <location>
        <begin position="294"/>
        <end position="309"/>
    </location>
</feature>
<feature type="region of interest" description="Disordered" evidence="1">
    <location>
        <begin position="268"/>
        <end position="314"/>
    </location>
</feature>
<reference evidence="2" key="1">
    <citation type="journal article" date="2023" name="Mol. Phylogenet. Evol.">
        <title>Genome-scale phylogeny and comparative genomics of the fungal order Sordariales.</title>
        <authorList>
            <person name="Hensen N."/>
            <person name="Bonometti L."/>
            <person name="Westerberg I."/>
            <person name="Brannstrom I.O."/>
            <person name="Guillou S."/>
            <person name="Cros-Aarteil S."/>
            <person name="Calhoun S."/>
            <person name="Haridas S."/>
            <person name="Kuo A."/>
            <person name="Mondo S."/>
            <person name="Pangilinan J."/>
            <person name="Riley R."/>
            <person name="LaButti K."/>
            <person name="Andreopoulos B."/>
            <person name="Lipzen A."/>
            <person name="Chen C."/>
            <person name="Yan M."/>
            <person name="Daum C."/>
            <person name="Ng V."/>
            <person name="Clum A."/>
            <person name="Steindorff A."/>
            <person name="Ohm R.A."/>
            <person name="Martin F."/>
            <person name="Silar P."/>
            <person name="Natvig D.O."/>
            <person name="Lalanne C."/>
            <person name="Gautier V."/>
            <person name="Ament-Velasquez S.L."/>
            <person name="Kruys A."/>
            <person name="Hutchinson M.I."/>
            <person name="Powell A.J."/>
            <person name="Barry K."/>
            <person name="Miller A.N."/>
            <person name="Grigoriev I.V."/>
            <person name="Debuchy R."/>
            <person name="Gladieux P."/>
            <person name="Hiltunen Thoren M."/>
            <person name="Johannesson H."/>
        </authorList>
    </citation>
    <scope>NUCLEOTIDE SEQUENCE</scope>
    <source>
        <strain evidence="2">CBS 103.79</strain>
    </source>
</reference>
<dbReference type="PANTHER" id="PTHR38166:SF1">
    <property type="entry name" value="C2H2-TYPE DOMAIN-CONTAINING PROTEIN"/>
    <property type="match status" value="1"/>
</dbReference>
<accession>A0AAN6MS83</accession>
<dbReference type="Proteomes" id="UP001303889">
    <property type="component" value="Unassembled WGS sequence"/>
</dbReference>
<feature type="region of interest" description="Disordered" evidence="1">
    <location>
        <begin position="184"/>
        <end position="207"/>
    </location>
</feature>
<dbReference type="AlphaFoldDB" id="A0AAN6MS83"/>
<comment type="caution">
    <text evidence="2">The sequence shown here is derived from an EMBL/GenBank/DDBJ whole genome shotgun (WGS) entry which is preliminary data.</text>
</comment>
<protein>
    <recommendedName>
        <fullName evidence="4">C2H2-type domain-containing protein</fullName>
    </recommendedName>
</protein>
<feature type="region of interest" description="Disordered" evidence="1">
    <location>
        <begin position="1"/>
        <end position="65"/>
    </location>
</feature>
<gene>
    <name evidence="2" type="ORF">C8A05DRAFT_12245</name>
</gene>
<evidence type="ECO:0000313" key="3">
    <source>
        <dbReference type="Proteomes" id="UP001303889"/>
    </source>
</evidence>
<sequence>MQLPQETRAKKKGVPSTKRVTGLVEPQQDASPDLKQEADGDGRRKKARRGPPNIALSPDGGGDRKFACPYFKRNPKKYRKWTSCPGPGWDEVHRVKTHLYRRHPLPIQCSRCWEAFKADSHLQSHLQQDPPCAIQGNQTLQEGFTKDQEKKLRSRKKTHADMTDEEKWREIYMVLFPDDDQSVIPSPYYSESDGEGQSRRPSTSGELEDYATFIRREMPTLVRRELETLFRDEFRDVEERVRPRIAEIVLNLQPRLLGLYKQSQMPLSEYGPQQHRDAISSGSEPALTPLLSQSTDSGPGTGPSSTPDTALPLDSFFPGSESHLGLYGAGLDANWGAFYPAQGLQTHSPDMDAGLGLNWDFEFDKLLNPALLLHPQHSGQASAAQ</sequence>
<reference evidence="2" key="2">
    <citation type="submission" date="2023-05" db="EMBL/GenBank/DDBJ databases">
        <authorList>
            <consortium name="Lawrence Berkeley National Laboratory"/>
            <person name="Steindorff A."/>
            <person name="Hensen N."/>
            <person name="Bonometti L."/>
            <person name="Westerberg I."/>
            <person name="Brannstrom I.O."/>
            <person name="Guillou S."/>
            <person name="Cros-Aarteil S."/>
            <person name="Calhoun S."/>
            <person name="Haridas S."/>
            <person name="Kuo A."/>
            <person name="Mondo S."/>
            <person name="Pangilinan J."/>
            <person name="Riley R."/>
            <person name="Labutti K."/>
            <person name="Andreopoulos B."/>
            <person name="Lipzen A."/>
            <person name="Chen C."/>
            <person name="Yanf M."/>
            <person name="Daum C."/>
            <person name="Ng V."/>
            <person name="Clum A."/>
            <person name="Ohm R."/>
            <person name="Martin F."/>
            <person name="Silar P."/>
            <person name="Natvig D."/>
            <person name="Lalanne C."/>
            <person name="Gautier V."/>
            <person name="Ament-Velasquez S.L."/>
            <person name="Kruys A."/>
            <person name="Hutchinson M.I."/>
            <person name="Powell A.J."/>
            <person name="Barry K."/>
            <person name="Miller A.N."/>
            <person name="Grigoriev I.V."/>
            <person name="Debuchy R."/>
            <person name="Gladieux P."/>
            <person name="Thoren M.H."/>
            <person name="Johannesson H."/>
        </authorList>
    </citation>
    <scope>NUCLEOTIDE SEQUENCE</scope>
    <source>
        <strain evidence="2">CBS 103.79</strain>
    </source>
</reference>
<feature type="compositionally biased region" description="Basic and acidic residues" evidence="1">
    <location>
        <begin position="32"/>
        <end position="42"/>
    </location>
</feature>
<name>A0AAN6MS83_9PEZI</name>
<dbReference type="EMBL" id="MU855339">
    <property type="protein sequence ID" value="KAK3905979.1"/>
    <property type="molecule type" value="Genomic_DNA"/>
</dbReference>
<organism evidence="2 3">
    <name type="scientific">Staphylotrichum tortipilum</name>
    <dbReference type="NCBI Taxonomy" id="2831512"/>
    <lineage>
        <taxon>Eukaryota</taxon>
        <taxon>Fungi</taxon>
        <taxon>Dikarya</taxon>
        <taxon>Ascomycota</taxon>
        <taxon>Pezizomycotina</taxon>
        <taxon>Sordariomycetes</taxon>
        <taxon>Sordariomycetidae</taxon>
        <taxon>Sordariales</taxon>
        <taxon>Chaetomiaceae</taxon>
        <taxon>Staphylotrichum</taxon>
    </lineage>
</organism>
<keyword evidence="3" id="KW-1185">Reference proteome</keyword>